<dbReference type="EMBL" id="CP002475">
    <property type="protein sequence ID" value="ADW07166.1"/>
    <property type="molecule type" value="Genomic_DNA"/>
</dbReference>
<organism evidence="1 2">
    <name type="scientific">Streptomyces pratensis (strain ATCC 33331 / IAF-45CD)</name>
    <dbReference type="NCBI Taxonomy" id="591167"/>
    <lineage>
        <taxon>Bacteria</taxon>
        <taxon>Bacillati</taxon>
        <taxon>Actinomycetota</taxon>
        <taxon>Actinomycetes</taxon>
        <taxon>Kitasatosporales</taxon>
        <taxon>Streptomycetaceae</taxon>
        <taxon>Streptomyces</taxon>
    </lineage>
</organism>
<accession>A0A8D3WNZ6</accession>
<dbReference type="AlphaFoldDB" id="A0A8D3WNZ6"/>
<sequence length="143" mass="15535">MRGPVRGQTCRSRYKGGEVAETEFSAADFGAPEYGGPEFGAAEFRASDVRIQRWARSLTRAGQVIVKDGRIVLLTSNGREIASAPVTTVSAGKPWFLAADSAIARINGVRYRLTMGQRNRRPGGAAPVRRFLDALRSAAVRRI</sequence>
<gene>
    <name evidence="1" type="ordered locus">Sfla_5775</name>
</gene>
<dbReference type="Proteomes" id="UP000002066">
    <property type="component" value="Chromosome"/>
</dbReference>
<reference evidence="1 2" key="1">
    <citation type="submission" date="2011-01" db="EMBL/GenBank/DDBJ databases">
        <title>Complete sequence of chromosome of Streptomyces flavogriseus ATCC 33331.</title>
        <authorList>
            <consortium name="US DOE Joint Genome Institute"/>
            <person name="Lucas S."/>
            <person name="Copeland A."/>
            <person name="Lapidus A."/>
            <person name="Cheng J.-F."/>
            <person name="Goodwin L."/>
            <person name="Pitluck S."/>
            <person name="Davenport K."/>
            <person name="Detter J.C."/>
            <person name="Han C."/>
            <person name="Tapia R."/>
            <person name="Land M."/>
            <person name="Hauser L."/>
            <person name="Kyrpides N."/>
            <person name="Ivanova N."/>
            <person name="Ovchinnikova G."/>
            <person name="Pagani I."/>
            <person name="Brumm P."/>
            <person name="Mead D."/>
            <person name="Woyke T."/>
        </authorList>
    </citation>
    <scope>NUCLEOTIDE SEQUENCE [LARGE SCALE GENOMIC DNA]</scope>
    <source>
        <strain evidence="2">ATCC 33331 / IAF-45CD</strain>
    </source>
</reference>
<evidence type="ECO:0000313" key="1">
    <source>
        <dbReference type="EMBL" id="ADW07166.1"/>
    </source>
</evidence>
<evidence type="ECO:0000313" key="2">
    <source>
        <dbReference type="Proteomes" id="UP000002066"/>
    </source>
</evidence>
<proteinExistence type="predicted"/>
<protein>
    <submittedName>
        <fullName evidence="1">Uncharacterized protein</fullName>
    </submittedName>
</protein>
<dbReference type="KEGG" id="sfa:Sfla_5775"/>
<name>A0A8D3WNZ6_STRFA</name>